<sequence length="154" mass="16986">MRLLLSVILIMLSLSGCAKDKPVLENKDWKASSLFKSGSYTLIGEEGKIGFIYDDGEVSRFYPNKKQKYMWHFWGKPEELKGSFVVIGTSMKTGESILVFNALGGIGQPNNGADGHKPSSMSLPSPGLWRLDAYVGEKLFGSIVVEVHSKLVTR</sequence>
<keyword evidence="1" id="KW-0732">Signal</keyword>
<dbReference type="EMBL" id="QRDY01000019">
    <property type="protein sequence ID" value="RED55087.1"/>
    <property type="molecule type" value="Genomic_DNA"/>
</dbReference>
<dbReference type="Proteomes" id="UP000256869">
    <property type="component" value="Unassembled WGS sequence"/>
</dbReference>
<dbReference type="InterPro" id="IPR032366">
    <property type="entry name" value="DUF4871"/>
</dbReference>
<gene>
    <name evidence="2" type="ORF">DFP95_11922</name>
</gene>
<accession>A0A3D9I011</accession>
<dbReference type="OrthoDB" id="2381403at2"/>
<keyword evidence="3" id="KW-1185">Reference proteome</keyword>
<evidence type="ECO:0000256" key="1">
    <source>
        <dbReference type="SAM" id="SignalP"/>
    </source>
</evidence>
<protein>
    <submittedName>
        <fullName evidence="2">Uncharacterized protein DUF4871</fullName>
    </submittedName>
</protein>
<evidence type="ECO:0000313" key="2">
    <source>
        <dbReference type="EMBL" id="RED55087.1"/>
    </source>
</evidence>
<feature type="signal peptide" evidence="1">
    <location>
        <begin position="1"/>
        <end position="18"/>
    </location>
</feature>
<reference evidence="2 3" key="1">
    <citation type="submission" date="2018-07" db="EMBL/GenBank/DDBJ databases">
        <title>Genomic Encyclopedia of Type Strains, Phase III (KMG-III): the genomes of soil and plant-associated and newly described type strains.</title>
        <authorList>
            <person name="Whitman W."/>
        </authorList>
    </citation>
    <scope>NUCLEOTIDE SEQUENCE [LARGE SCALE GENOMIC DNA]</scope>
    <source>
        <strain evidence="2 3">CECT 8236</strain>
    </source>
</reference>
<feature type="chain" id="PRO_5039670782" evidence="1">
    <location>
        <begin position="19"/>
        <end position="154"/>
    </location>
</feature>
<dbReference type="AlphaFoldDB" id="A0A3D9I011"/>
<dbReference type="Gene3D" id="2.60.40.3830">
    <property type="match status" value="1"/>
</dbReference>
<name>A0A3D9I011_9BACL</name>
<evidence type="ECO:0000313" key="3">
    <source>
        <dbReference type="Proteomes" id="UP000256869"/>
    </source>
</evidence>
<comment type="caution">
    <text evidence="2">The sequence shown here is derived from an EMBL/GenBank/DDBJ whole genome shotgun (WGS) entry which is preliminary data.</text>
</comment>
<proteinExistence type="predicted"/>
<dbReference type="Pfam" id="PF16167">
    <property type="entry name" value="DUF4871"/>
    <property type="match status" value="1"/>
</dbReference>
<dbReference type="RefSeq" id="WP_115994956.1">
    <property type="nucleotide sequence ID" value="NZ_QRDY01000019.1"/>
</dbReference>
<organism evidence="2 3">
    <name type="scientific">Cohnella lupini</name>
    <dbReference type="NCBI Taxonomy" id="1294267"/>
    <lineage>
        <taxon>Bacteria</taxon>
        <taxon>Bacillati</taxon>
        <taxon>Bacillota</taxon>
        <taxon>Bacilli</taxon>
        <taxon>Bacillales</taxon>
        <taxon>Paenibacillaceae</taxon>
        <taxon>Cohnella</taxon>
    </lineage>
</organism>
<dbReference type="PROSITE" id="PS51257">
    <property type="entry name" value="PROKAR_LIPOPROTEIN"/>
    <property type="match status" value="1"/>
</dbReference>